<feature type="transmembrane region" description="Helical" evidence="7">
    <location>
        <begin position="58"/>
        <end position="78"/>
    </location>
</feature>
<sequence length="139" mass="15319">MQNRRQLYKMLSTERWKDSSVFFLRIFVGVMMLIHGIAKINGYEMLFTSFPDPLGIGSGASLVVTLCVEILCALLLIVGLFVRPAALLLALTMLVATFCAFPGEPFAAHELSFVYAGACVALLISGGMRYSLDRVFFRA</sequence>
<evidence type="ECO:0000256" key="4">
    <source>
        <dbReference type="ARBA" id="ARBA00022692"/>
    </source>
</evidence>
<evidence type="ECO:0000256" key="3">
    <source>
        <dbReference type="ARBA" id="ARBA00022475"/>
    </source>
</evidence>
<keyword evidence="6 7" id="KW-0472">Membrane</keyword>
<keyword evidence="4 7" id="KW-0812">Transmembrane</keyword>
<dbReference type="AlphaFoldDB" id="A0A9D2DCE4"/>
<feature type="transmembrane region" description="Helical" evidence="7">
    <location>
        <begin position="85"/>
        <end position="107"/>
    </location>
</feature>
<accession>A0A9D2DCE4</accession>
<dbReference type="InterPro" id="IPR032808">
    <property type="entry name" value="DoxX"/>
</dbReference>
<reference evidence="8" key="1">
    <citation type="journal article" date="2021" name="PeerJ">
        <title>Extensive microbial diversity within the chicken gut microbiome revealed by metagenomics and culture.</title>
        <authorList>
            <person name="Gilroy R."/>
            <person name="Ravi A."/>
            <person name="Getino M."/>
            <person name="Pursley I."/>
            <person name="Horton D.L."/>
            <person name="Alikhan N.F."/>
            <person name="Baker D."/>
            <person name="Gharbi K."/>
            <person name="Hall N."/>
            <person name="Watson M."/>
            <person name="Adriaenssens E.M."/>
            <person name="Foster-Nyarko E."/>
            <person name="Jarju S."/>
            <person name="Secka A."/>
            <person name="Antonio M."/>
            <person name="Oren A."/>
            <person name="Chaudhuri R.R."/>
            <person name="La Ragione R."/>
            <person name="Hildebrand F."/>
            <person name="Pallen M.J."/>
        </authorList>
    </citation>
    <scope>NUCLEOTIDE SEQUENCE</scope>
    <source>
        <strain evidence="8">ChiHjej11B10-19426</strain>
    </source>
</reference>
<gene>
    <name evidence="8" type="ORF">H9816_00620</name>
</gene>
<dbReference type="PANTHER" id="PTHR33452:SF1">
    <property type="entry name" value="INNER MEMBRANE PROTEIN YPHA-RELATED"/>
    <property type="match status" value="1"/>
</dbReference>
<feature type="transmembrane region" description="Helical" evidence="7">
    <location>
        <begin position="113"/>
        <end position="132"/>
    </location>
</feature>
<evidence type="ECO:0000256" key="2">
    <source>
        <dbReference type="ARBA" id="ARBA00006679"/>
    </source>
</evidence>
<dbReference type="InterPro" id="IPR051907">
    <property type="entry name" value="DoxX-like_oxidoreductase"/>
</dbReference>
<name>A0A9D2DCE4_9BACT</name>
<protein>
    <submittedName>
        <fullName evidence="8">DoxX family protein</fullName>
    </submittedName>
</protein>
<keyword evidence="5 7" id="KW-1133">Transmembrane helix</keyword>
<comment type="subcellular location">
    <subcellularLocation>
        <location evidence="1">Cell membrane</location>
        <topology evidence="1">Multi-pass membrane protein</topology>
    </subcellularLocation>
</comment>
<dbReference type="Proteomes" id="UP000824014">
    <property type="component" value="Unassembled WGS sequence"/>
</dbReference>
<reference evidence="8" key="2">
    <citation type="submission" date="2021-04" db="EMBL/GenBank/DDBJ databases">
        <authorList>
            <person name="Gilroy R."/>
        </authorList>
    </citation>
    <scope>NUCLEOTIDE SEQUENCE</scope>
    <source>
        <strain evidence="8">ChiHjej11B10-19426</strain>
    </source>
</reference>
<evidence type="ECO:0000313" key="9">
    <source>
        <dbReference type="Proteomes" id="UP000824014"/>
    </source>
</evidence>
<evidence type="ECO:0000313" key="8">
    <source>
        <dbReference type="EMBL" id="HIZ14407.1"/>
    </source>
</evidence>
<evidence type="ECO:0000256" key="6">
    <source>
        <dbReference type="ARBA" id="ARBA00023136"/>
    </source>
</evidence>
<keyword evidence="3" id="KW-1003">Cell membrane</keyword>
<evidence type="ECO:0000256" key="7">
    <source>
        <dbReference type="SAM" id="Phobius"/>
    </source>
</evidence>
<comment type="similarity">
    <text evidence="2">Belongs to the DoxX family.</text>
</comment>
<comment type="caution">
    <text evidence="8">The sequence shown here is derived from an EMBL/GenBank/DDBJ whole genome shotgun (WGS) entry which is preliminary data.</text>
</comment>
<dbReference type="EMBL" id="DXCC01000003">
    <property type="protein sequence ID" value="HIZ14407.1"/>
    <property type="molecule type" value="Genomic_DNA"/>
</dbReference>
<proteinExistence type="inferred from homology"/>
<dbReference type="GO" id="GO:0005886">
    <property type="term" value="C:plasma membrane"/>
    <property type="evidence" value="ECO:0007669"/>
    <property type="project" value="UniProtKB-SubCell"/>
</dbReference>
<evidence type="ECO:0000256" key="1">
    <source>
        <dbReference type="ARBA" id="ARBA00004651"/>
    </source>
</evidence>
<feature type="transmembrane region" description="Helical" evidence="7">
    <location>
        <begin position="21"/>
        <end position="38"/>
    </location>
</feature>
<organism evidence="8 9">
    <name type="scientific">Candidatus Tidjanibacter faecipullorum</name>
    <dbReference type="NCBI Taxonomy" id="2838766"/>
    <lineage>
        <taxon>Bacteria</taxon>
        <taxon>Pseudomonadati</taxon>
        <taxon>Bacteroidota</taxon>
        <taxon>Bacteroidia</taxon>
        <taxon>Bacteroidales</taxon>
        <taxon>Rikenellaceae</taxon>
        <taxon>Tidjanibacter</taxon>
    </lineage>
</organism>
<dbReference type="Pfam" id="PF07681">
    <property type="entry name" value="DoxX"/>
    <property type="match status" value="1"/>
</dbReference>
<dbReference type="PANTHER" id="PTHR33452">
    <property type="entry name" value="OXIDOREDUCTASE CATD-RELATED"/>
    <property type="match status" value="1"/>
</dbReference>
<evidence type="ECO:0000256" key="5">
    <source>
        <dbReference type="ARBA" id="ARBA00022989"/>
    </source>
</evidence>